<keyword evidence="4" id="KW-1185">Reference proteome</keyword>
<dbReference type="Proteomes" id="UP001324287">
    <property type="component" value="Chromosome"/>
</dbReference>
<feature type="compositionally biased region" description="Pro residues" evidence="2">
    <location>
        <begin position="24"/>
        <end position="37"/>
    </location>
</feature>
<dbReference type="PANTHER" id="PTHR30327">
    <property type="entry name" value="UNCHARACTERIZED PROTEIN YQGE"/>
    <property type="match status" value="1"/>
</dbReference>
<dbReference type="PANTHER" id="PTHR30327:SF1">
    <property type="entry name" value="UPF0301 PROTEIN YQGE"/>
    <property type="match status" value="1"/>
</dbReference>
<dbReference type="InterPro" id="IPR003774">
    <property type="entry name" value="AlgH-like"/>
</dbReference>
<evidence type="ECO:0000256" key="1">
    <source>
        <dbReference type="ARBA" id="ARBA00009600"/>
    </source>
</evidence>
<dbReference type="EMBL" id="CP141261">
    <property type="protein sequence ID" value="WRL63781.1"/>
    <property type="molecule type" value="Genomic_DNA"/>
</dbReference>
<organism evidence="3 4">
    <name type="scientific">Blastococcus brunescens</name>
    <dbReference type="NCBI Taxonomy" id="1564165"/>
    <lineage>
        <taxon>Bacteria</taxon>
        <taxon>Bacillati</taxon>
        <taxon>Actinomycetota</taxon>
        <taxon>Actinomycetes</taxon>
        <taxon>Geodermatophilales</taxon>
        <taxon>Geodermatophilaceae</taxon>
        <taxon>Blastococcus</taxon>
    </lineage>
</organism>
<dbReference type="SUPFAM" id="SSF143456">
    <property type="entry name" value="VC0467-like"/>
    <property type="match status" value="1"/>
</dbReference>
<reference evidence="3 4" key="1">
    <citation type="submission" date="2023-12" db="EMBL/GenBank/DDBJ databases">
        <title>Blastococcus brunescens sp. nov., an actonobacterium isolated from sandstone collected in sahara desert.</title>
        <authorList>
            <person name="Gtari M."/>
            <person name="Ghodhbane F."/>
        </authorList>
    </citation>
    <scope>NUCLEOTIDE SEQUENCE [LARGE SCALE GENOMIC DNA]</scope>
    <source>
        <strain evidence="3 4">BMG 8361</strain>
    </source>
</reference>
<name>A0ABZ1B210_9ACTN</name>
<dbReference type="RefSeq" id="WP_324275113.1">
    <property type="nucleotide sequence ID" value="NZ_CP141261.1"/>
</dbReference>
<sequence>MPGTAGDRPPWARWWGTLVGMTPVPSPPDPESGPPARPVAGRRVPAVPALTIGDLDDVRPGALLVAMPALTDPTFAGSVVYVLDHSDTGTLGVVLGRPSQVEIRDVLPGWCDLAVTPGVFHVGGPCETDTALCLAVCPTAPSGDAADAPLRPVAGDVHLVDLDSEPAALQEQVAGLRVFAGYAGWSAGQLAGEIAEGAWACVPGQPGDVLCPRSGPELWRTVLGRQTGRLGVLSTAPADPSVN</sequence>
<gene>
    <name evidence="3" type="ORF">U6N30_29780</name>
</gene>
<evidence type="ECO:0000256" key="2">
    <source>
        <dbReference type="SAM" id="MobiDB-lite"/>
    </source>
</evidence>
<evidence type="ECO:0000313" key="3">
    <source>
        <dbReference type="EMBL" id="WRL63781.1"/>
    </source>
</evidence>
<evidence type="ECO:0000313" key="4">
    <source>
        <dbReference type="Proteomes" id="UP001324287"/>
    </source>
</evidence>
<protein>
    <submittedName>
        <fullName evidence="3">YqgE/AlgH family protein</fullName>
    </submittedName>
</protein>
<accession>A0ABZ1B210</accession>
<feature type="region of interest" description="Disordered" evidence="2">
    <location>
        <begin position="20"/>
        <end position="40"/>
    </location>
</feature>
<dbReference type="Pfam" id="PF02622">
    <property type="entry name" value="DUF179"/>
    <property type="match status" value="1"/>
</dbReference>
<dbReference type="Gene3D" id="3.40.1740.10">
    <property type="entry name" value="VC0467-like"/>
    <property type="match status" value="1"/>
</dbReference>
<proteinExistence type="inferred from homology"/>
<comment type="similarity">
    <text evidence="1">Belongs to the UPF0301 (AlgH) family.</text>
</comment>